<dbReference type="Proteomes" id="UP001141806">
    <property type="component" value="Unassembled WGS sequence"/>
</dbReference>
<accession>A0A9Q0HDR2</accession>
<gene>
    <name evidence="2" type="ORF">NE237_022724</name>
</gene>
<proteinExistence type="predicted"/>
<name>A0A9Q0HDR2_9MAGN</name>
<dbReference type="OrthoDB" id="1863260at2759"/>
<feature type="region of interest" description="Disordered" evidence="1">
    <location>
        <begin position="26"/>
        <end position="76"/>
    </location>
</feature>
<keyword evidence="3" id="KW-1185">Reference proteome</keyword>
<evidence type="ECO:0000313" key="3">
    <source>
        <dbReference type="Proteomes" id="UP001141806"/>
    </source>
</evidence>
<sequence length="119" mass="12630">MILSYEILSCEGRELKAEKKCKTICSESSSNSNLSSKNGSHEEDDFRPTTPSHSPGVGHSFTLAAGPNKHGVERESSDAMQYEAGNSGFVREQIAGSAGVVQTAIAIDEIPSMITARGI</sequence>
<reference evidence="2" key="1">
    <citation type="journal article" date="2023" name="Plant J.">
        <title>The genome of the king protea, Protea cynaroides.</title>
        <authorList>
            <person name="Chang J."/>
            <person name="Duong T.A."/>
            <person name="Schoeman C."/>
            <person name="Ma X."/>
            <person name="Roodt D."/>
            <person name="Barker N."/>
            <person name="Li Z."/>
            <person name="Van de Peer Y."/>
            <person name="Mizrachi E."/>
        </authorList>
    </citation>
    <scope>NUCLEOTIDE SEQUENCE</scope>
    <source>
        <tissue evidence="2">Young leaves</tissue>
    </source>
</reference>
<evidence type="ECO:0000313" key="2">
    <source>
        <dbReference type="EMBL" id="KAJ4962785.1"/>
    </source>
</evidence>
<evidence type="ECO:0000256" key="1">
    <source>
        <dbReference type="SAM" id="MobiDB-lite"/>
    </source>
</evidence>
<dbReference type="EMBL" id="JAMYWD010000008">
    <property type="protein sequence ID" value="KAJ4962785.1"/>
    <property type="molecule type" value="Genomic_DNA"/>
</dbReference>
<protein>
    <submittedName>
        <fullName evidence="2">Uncharacterized protein</fullName>
    </submittedName>
</protein>
<comment type="caution">
    <text evidence="2">The sequence shown here is derived from an EMBL/GenBank/DDBJ whole genome shotgun (WGS) entry which is preliminary data.</text>
</comment>
<dbReference type="AlphaFoldDB" id="A0A9Q0HDR2"/>
<organism evidence="2 3">
    <name type="scientific">Protea cynaroides</name>
    <dbReference type="NCBI Taxonomy" id="273540"/>
    <lineage>
        <taxon>Eukaryota</taxon>
        <taxon>Viridiplantae</taxon>
        <taxon>Streptophyta</taxon>
        <taxon>Embryophyta</taxon>
        <taxon>Tracheophyta</taxon>
        <taxon>Spermatophyta</taxon>
        <taxon>Magnoliopsida</taxon>
        <taxon>Proteales</taxon>
        <taxon>Proteaceae</taxon>
        <taxon>Protea</taxon>
    </lineage>
</organism>
<feature type="compositionally biased region" description="Low complexity" evidence="1">
    <location>
        <begin position="26"/>
        <end position="38"/>
    </location>
</feature>